<dbReference type="Pfam" id="PF02221">
    <property type="entry name" value="E1_DerP2_DerF2"/>
    <property type="match status" value="1"/>
</dbReference>
<dbReference type="AlphaFoldDB" id="A0A090KWB7"/>
<dbReference type="PANTHER" id="PTHR35573">
    <property type="entry name" value="PROTEIN CBG22129"/>
    <property type="match status" value="1"/>
</dbReference>
<evidence type="ECO:0000313" key="6">
    <source>
        <dbReference type="WormBase" id="SRAE_X000130900"/>
    </source>
</evidence>
<dbReference type="Proteomes" id="UP000035682">
    <property type="component" value="Unplaced"/>
</dbReference>
<dbReference type="GeneID" id="36384370"/>
<evidence type="ECO:0000313" key="3">
    <source>
        <dbReference type="EMBL" id="CEF59562.1"/>
    </source>
</evidence>
<protein>
    <submittedName>
        <fullName evidence="3 5">MD-2-related lipid-recognition domain-containing protein</fullName>
    </submittedName>
</protein>
<sequence length="179" mass="19918">MSTKFIIATFLALVAVSMGCDQWPNGTDTQLHWYNCPDDGNIVFHTLQAVDASGKTEYPVKLKKPLYINANIDNNAGKISEIRLDIALYQWGGWQGCSWHEVPTFGLLANQDACKNGIPCPINPGKNQNLKIVMDFSGYDSIISLLKNDAPYQLMYKLTDKSTGKTSCTMVQARTYTNQ</sequence>
<feature type="domain" description="MD-2-related lipid-recognition" evidence="2">
    <location>
        <begin position="31"/>
        <end position="173"/>
    </location>
</feature>
<dbReference type="OrthoDB" id="5856944at2759"/>
<dbReference type="PANTHER" id="PTHR35573:SF1">
    <property type="entry name" value="ML DOMAIN-CONTAINING PROTEIN"/>
    <property type="match status" value="1"/>
</dbReference>
<dbReference type="InterPro" id="IPR003172">
    <property type="entry name" value="ML_dom"/>
</dbReference>
<dbReference type="EMBL" id="LN609396">
    <property type="protein sequence ID" value="CEF59562.1"/>
    <property type="molecule type" value="Genomic_DNA"/>
</dbReference>
<organism evidence="3">
    <name type="scientific">Strongyloides ratti</name>
    <name type="common">Parasitic roundworm</name>
    <dbReference type="NCBI Taxonomy" id="34506"/>
    <lineage>
        <taxon>Eukaryota</taxon>
        <taxon>Metazoa</taxon>
        <taxon>Ecdysozoa</taxon>
        <taxon>Nematoda</taxon>
        <taxon>Chromadorea</taxon>
        <taxon>Rhabditida</taxon>
        <taxon>Tylenchina</taxon>
        <taxon>Panagrolaimomorpha</taxon>
        <taxon>Strongyloidoidea</taxon>
        <taxon>Strongyloididae</taxon>
        <taxon>Strongyloides</taxon>
    </lineage>
</organism>
<accession>A0A090KWB7</accession>
<dbReference type="Gene3D" id="2.60.40.770">
    <property type="match status" value="1"/>
</dbReference>
<evidence type="ECO:0000256" key="1">
    <source>
        <dbReference type="SAM" id="SignalP"/>
    </source>
</evidence>
<dbReference type="CTD" id="36384370"/>
<reference evidence="4" key="1">
    <citation type="submission" date="2014-09" db="EMBL/GenBank/DDBJ databases">
        <authorList>
            <person name="Martin A.A."/>
        </authorList>
    </citation>
    <scope>NUCLEOTIDE SEQUENCE</scope>
    <source>
        <strain evidence="4">ED321</strain>
    </source>
</reference>
<dbReference type="PROSITE" id="PS51257">
    <property type="entry name" value="PROKAR_LIPOPROTEIN"/>
    <property type="match status" value="1"/>
</dbReference>
<reference evidence="5" key="3">
    <citation type="submission" date="2020-12" db="UniProtKB">
        <authorList>
            <consortium name="WormBaseParasite"/>
        </authorList>
    </citation>
    <scope>IDENTIFICATION</scope>
</reference>
<gene>
    <name evidence="3 5 6" type="ORF">SRAE_X000130900</name>
</gene>
<dbReference type="WBParaSite" id="SRAE_X000130900.1">
    <property type="protein sequence ID" value="SRAE_X000130900.1"/>
    <property type="gene ID" value="WBGene00266876"/>
</dbReference>
<evidence type="ECO:0000259" key="2">
    <source>
        <dbReference type="Pfam" id="PF02221"/>
    </source>
</evidence>
<dbReference type="RefSeq" id="XP_024498773.1">
    <property type="nucleotide sequence ID" value="XM_024647497.1"/>
</dbReference>
<evidence type="ECO:0000313" key="4">
    <source>
        <dbReference type="Proteomes" id="UP000035682"/>
    </source>
</evidence>
<proteinExistence type="predicted"/>
<dbReference type="WormBase" id="SRAE_X000130900">
    <property type="protein sequence ID" value="SRP08052"/>
    <property type="gene ID" value="WBGene00266876"/>
</dbReference>
<reference evidence="3" key="2">
    <citation type="submission" date="2014-09" db="EMBL/GenBank/DDBJ databases">
        <authorList>
            <person name="Aslett A.Martin."/>
        </authorList>
    </citation>
    <scope>NUCLEOTIDE SEQUENCE</scope>
    <source>
        <strain evidence="3">ED321 Heterogonic</strain>
    </source>
</reference>
<evidence type="ECO:0000313" key="5">
    <source>
        <dbReference type="WBParaSite" id="SRAE_X000130900.1"/>
    </source>
</evidence>
<feature type="signal peptide" evidence="1">
    <location>
        <begin position="1"/>
        <end position="19"/>
    </location>
</feature>
<feature type="chain" id="PRO_5015030149" evidence="1">
    <location>
        <begin position="20"/>
        <end position="179"/>
    </location>
</feature>
<dbReference type="OMA" id="NGIPCPI"/>
<name>A0A090KWB7_STRRB</name>
<keyword evidence="4" id="KW-1185">Reference proteome</keyword>
<keyword evidence="1" id="KW-0732">Signal</keyword>